<sequence length="225" mass="24020">MVEQIIAENRSHFKFSTSRGTPASAPSSDSGGSKWTTLGGQHSQNLTKNISRPGQAAHRFPQPMPGSSVLPATTAKVISNEADQVPKGCQVQQFCYVAGPGASWPPFGDLVSWYNRTPNNTPGHLPRTPAEIVQTSVLAASQASQAKSVAIQNLNATSASKSPPPTPPFQRSRTSSTCTSCATPGMPSRLYLATLPPFPGLWLLNSLLIAFVAYFTRRHLVLFSS</sequence>
<dbReference type="AlphaFoldDB" id="A0A9P9J8T3"/>
<organism evidence="3 4">
    <name type="scientific">Dactylonectria estremocensis</name>
    <dbReference type="NCBI Taxonomy" id="1079267"/>
    <lineage>
        <taxon>Eukaryota</taxon>
        <taxon>Fungi</taxon>
        <taxon>Dikarya</taxon>
        <taxon>Ascomycota</taxon>
        <taxon>Pezizomycotina</taxon>
        <taxon>Sordariomycetes</taxon>
        <taxon>Hypocreomycetidae</taxon>
        <taxon>Hypocreales</taxon>
        <taxon>Nectriaceae</taxon>
        <taxon>Dactylonectria</taxon>
    </lineage>
</organism>
<feature type="compositionally biased region" description="Low complexity" evidence="1">
    <location>
        <begin position="22"/>
        <end position="33"/>
    </location>
</feature>
<keyword evidence="2" id="KW-0812">Transmembrane</keyword>
<comment type="caution">
    <text evidence="3">The sequence shown here is derived from an EMBL/GenBank/DDBJ whole genome shotgun (WGS) entry which is preliminary data.</text>
</comment>
<accession>A0A9P9J8T3</accession>
<name>A0A9P9J8T3_9HYPO</name>
<gene>
    <name evidence="3" type="ORF">B0J13DRAFT_654385</name>
</gene>
<reference evidence="3" key="1">
    <citation type="journal article" date="2021" name="Nat. Commun.">
        <title>Genetic determinants of endophytism in the Arabidopsis root mycobiome.</title>
        <authorList>
            <person name="Mesny F."/>
            <person name="Miyauchi S."/>
            <person name="Thiergart T."/>
            <person name="Pickel B."/>
            <person name="Atanasova L."/>
            <person name="Karlsson M."/>
            <person name="Huettel B."/>
            <person name="Barry K.W."/>
            <person name="Haridas S."/>
            <person name="Chen C."/>
            <person name="Bauer D."/>
            <person name="Andreopoulos W."/>
            <person name="Pangilinan J."/>
            <person name="LaButti K."/>
            <person name="Riley R."/>
            <person name="Lipzen A."/>
            <person name="Clum A."/>
            <person name="Drula E."/>
            <person name="Henrissat B."/>
            <person name="Kohler A."/>
            <person name="Grigoriev I.V."/>
            <person name="Martin F.M."/>
            <person name="Hacquard S."/>
        </authorList>
    </citation>
    <scope>NUCLEOTIDE SEQUENCE</scope>
    <source>
        <strain evidence="3">MPI-CAGE-AT-0021</strain>
    </source>
</reference>
<feature type="compositionally biased region" description="Low complexity" evidence="1">
    <location>
        <begin position="169"/>
        <end position="178"/>
    </location>
</feature>
<keyword evidence="2" id="KW-1133">Transmembrane helix</keyword>
<protein>
    <submittedName>
        <fullName evidence="3">Uncharacterized protein</fullName>
    </submittedName>
</protein>
<evidence type="ECO:0000256" key="2">
    <source>
        <dbReference type="SAM" id="Phobius"/>
    </source>
</evidence>
<keyword evidence="2" id="KW-0472">Membrane</keyword>
<proteinExistence type="predicted"/>
<keyword evidence="4" id="KW-1185">Reference proteome</keyword>
<feature type="transmembrane region" description="Helical" evidence="2">
    <location>
        <begin position="190"/>
        <end position="215"/>
    </location>
</feature>
<feature type="region of interest" description="Disordered" evidence="1">
    <location>
        <begin position="13"/>
        <end position="45"/>
    </location>
</feature>
<evidence type="ECO:0000313" key="4">
    <source>
        <dbReference type="Proteomes" id="UP000717696"/>
    </source>
</evidence>
<feature type="region of interest" description="Disordered" evidence="1">
    <location>
        <begin position="155"/>
        <end position="178"/>
    </location>
</feature>
<dbReference type="Proteomes" id="UP000717696">
    <property type="component" value="Unassembled WGS sequence"/>
</dbReference>
<feature type="compositionally biased region" description="Polar residues" evidence="1">
    <location>
        <begin position="34"/>
        <end position="45"/>
    </location>
</feature>
<evidence type="ECO:0000313" key="3">
    <source>
        <dbReference type="EMBL" id="KAH7154891.1"/>
    </source>
</evidence>
<evidence type="ECO:0000256" key="1">
    <source>
        <dbReference type="SAM" id="MobiDB-lite"/>
    </source>
</evidence>
<dbReference type="EMBL" id="JAGMUU010000004">
    <property type="protein sequence ID" value="KAH7154891.1"/>
    <property type="molecule type" value="Genomic_DNA"/>
</dbReference>